<reference evidence="1" key="1">
    <citation type="journal article" date="2015" name="Nature">
        <title>Complex archaea that bridge the gap between prokaryotes and eukaryotes.</title>
        <authorList>
            <person name="Spang A."/>
            <person name="Saw J.H."/>
            <person name="Jorgensen S.L."/>
            <person name="Zaremba-Niedzwiedzka K."/>
            <person name="Martijn J."/>
            <person name="Lind A.E."/>
            <person name="van Eijk R."/>
            <person name="Schleper C."/>
            <person name="Guy L."/>
            <person name="Ettema T.J."/>
        </authorList>
    </citation>
    <scope>NUCLEOTIDE SEQUENCE</scope>
</reference>
<protein>
    <recommendedName>
        <fullName evidence="2">Methyltransferase domain-containing protein</fullName>
    </recommendedName>
</protein>
<evidence type="ECO:0008006" key="2">
    <source>
        <dbReference type="Google" id="ProtNLM"/>
    </source>
</evidence>
<dbReference type="InterPro" id="IPR029063">
    <property type="entry name" value="SAM-dependent_MTases_sf"/>
</dbReference>
<comment type="caution">
    <text evidence="1">The sequence shown here is derived from an EMBL/GenBank/DDBJ whole genome shotgun (WGS) entry which is preliminary data.</text>
</comment>
<dbReference type="CDD" id="cd02440">
    <property type="entry name" value="AdoMet_MTases"/>
    <property type="match status" value="1"/>
</dbReference>
<dbReference type="Pfam" id="PF13489">
    <property type="entry name" value="Methyltransf_23"/>
    <property type="match status" value="1"/>
</dbReference>
<dbReference type="AlphaFoldDB" id="A0A0F9DQE0"/>
<dbReference type="PANTHER" id="PTHR43861">
    <property type="entry name" value="TRANS-ACONITATE 2-METHYLTRANSFERASE-RELATED"/>
    <property type="match status" value="1"/>
</dbReference>
<organism evidence="1">
    <name type="scientific">marine sediment metagenome</name>
    <dbReference type="NCBI Taxonomy" id="412755"/>
    <lineage>
        <taxon>unclassified sequences</taxon>
        <taxon>metagenomes</taxon>
        <taxon>ecological metagenomes</taxon>
    </lineage>
</organism>
<name>A0A0F9DQE0_9ZZZZ</name>
<dbReference type="SUPFAM" id="SSF53335">
    <property type="entry name" value="S-adenosyl-L-methionine-dependent methyltransferases"/>
    <property type="match status" value="1"/>
</dbReference>
<dbReference type="EMBL" id="LAZR01038320">
    <property type="protein sequence ID" value="KKL19881.1"/>
    <property type="molecule type" value="Genomic_DNA"/>
</dbReference>
<dbReference type="Gene3D" id="3.40.50.150">
    <property type="entry name" value="Vaccinia Virus protein VP39"/>
    <property type="match status" value="1"/>
</dbReference>
<evidence type="ECO:0000313" key="1">
    <source>
        <dbReference type="EMBL" id="KKL19881.1"/>
    </source>
</evidence>
<dbReference type="PANTHER" id="PTHR43861:SF6">
    <property type="entry name" value="METHYLTRANSFERASE TYPE 11"/>
    <property type="match status" value="1"/>
</dbReference>
<accession>A0A0F9DQE0</accession>
<sequence>MYNKTQLHPEHAFEKHVFHRDMFAHYLRWTHVLKRAKIGMKILDFGCGNGNLLEVLWRNRYKGKLYIGIDIRSKTIFNNSDKFKNVEWASFVCDDLVNPISNFGNDWDIITSFEVLEHIGKQNADKFLQNISNCANDNTIILLSTPNYDEDIGAASNHVIDGQVCEFTHSELQNLLVKYFTIEEKYGTFASIKDYYNELNDWQLEMYNTLSAYYDSNLLSVIMAPMFPEKSRNCLWVLKKK</sequence>
<proteinExistence type="predicted"/>
<gene>
    <name evidence="1" type="ORF">LCGC14_2461040</name>
</gene>